<feature type="domain" description="Tyr recombinase" evidence="5">
    <location>
        <begin position="202"/>
        <end position="385"/>
    </location>
</feature>
<dbReference type="Pfam" id="PF22022">
    <property type="entry name" value="Phage_int_M"/>
    <property type="match status" value="1"/>
</dbReference>
<dbReference type="InterPro" id="IPR025166">
    <property type="entry name" value="Integrase_DNA_bind_dom"/>
</dbReference>
<dbReference type="InterPro" id="IPR053876">
    <property type="entry name" value="Phage_int_M"/>
</dbReference>
<keyword evidence="2" id="KW-0229">DNA integration</keyword>
<name>A0A3S5EK97_CAMJU</name>
<keyword evidence="6" id="KW-0689">Ribosomal protein</keyword>
<dbReference type="InterPro" id="IPR050808">
    <property type="entry name" value="Phage_Integrase"/>
</dbReference>
<dbReference type="InterPro" id="IPR013762">
    <property type="entry name" value="Integrase-like_cat_sf"/>
</dbReference>
<dbReference type="Gene3D" id="1.10.150.130">
    <property type="match status" value="1"/>
</dbReference>
<comment type="similarity">
    <text evidence="1">Belongs to the 'phage' integrase family.</text>
</comment>
<dbReference type="Gene3D" id="1.10.443.10">
    <property type="entry name" value="Intergrase catalytic core"/>
    <property type="match status" value="1"/>
</dbReference>
<organism evidence="6 7">
    <name type="scientific">Campylobacter jejuni subsp. doylei</name>
    <dbReference type="NCBI Taxonomy" id="32021"/>
    <lineage>
        <taxon>Bacteria</taxon>
        <taxon>Pseudomonadati</taxon>
        <taxon>Campylobacterota</taxon>
        <taxon>Epsilonproteobacteria</taxon>
        <taxon>Campylobacterales</taxon>
        <taxon>Campylobacteraceae</taxon>
        <taxon>Campylobacter</taxon>
    </lineage>
</organism>
<evidence type="ECO:0000256" key="1">
    <source>
        <dbReference type="ARBA" id="ARBA00008857"/>
    </source>
</evidence>
<dbReference type="InterPro" id="IPR038488">
    <property type="entry name" value="Integrase_DNA-bd_sf"/>
</dbReference>
<evidence type="ECO:0000256" key="2">
    <source>
        <dbReference type="ARBA" id="ARBA00022908"/>
    </source>
</evidence>
<accession>A0A3S5EK97</accession>
<evidence type="ECO:0000313" key="7">
    <source>
        <dbReference type="Proteomes" id="UP000275504"/>
    </source>
</evidence>
<dbReference type="Pfam" id="PF00589">
    <property type="entry name" value="Phage_integrase"/>
    <property type="match status" value="1"/>
</dbReference>
<gene>
    <name evidence="6" type="primary">rpsO_1</name>
    <name evidence="6" type="ORF">NCTC11951_00117</name>
</gene>
<keyword evidence="6" id="KW-0687">Ribonucleoprotein</keyword>
<dbReference type="CDD" id="cd00801">
    <property type="entry name" value="INT_P4_C"/>
    <property type="match status" value="1"/>
</dbReference>
<dbReference type="PANTHER" id="PTHR30629:SF2">
    <property type="entry name" value="PROPHAGE INTEGRASE INTS-RELATED"/>
    <property type="match status" value="1"/>
</dbReference>
<dbReference type="GO" id="GO:0015074">
    <property type="term" value="P:DNA integration"/>
    <property type="evidence" value="ECO:0007669"/>
    <property type="project" value="UniProtKB-KW"/>
</dbReference>
<dbReference type="Proteomes" id="UP000275504">
    <property type="component" value="Chromosome"/>
</dbReference>
<evidence type="ECO:0000256" key="3">
    <source>
        <dbReference type="ARBA" id="ARBA00023125"/>
    </source>
</evidence>
<dbReference type="Pfam" id="PF13356">
    <property type="entry name" value="Arm-DNA-bind_3"/>
    <property type="match status" value="1"/>
</dbReference>
<dbReference type="GO" id="GO:0003677">
    <property type="term" value="F:DNA binding"/>
    <property type="evidence" value="ECO:0007669"/>
    <property type="project" value="UniProtKB-KW"/>
</dbReference>
<evidence type="ECO:0000313" key="6">
    <source>
        <dbReference type="EMBL" id="VEG60139.1"/>
    </source>
</evidence>
<dbReference type="SUPFAM" id="SSF56349">
    <property type="entry name" value="DNA breaking-rejoining enzymes"/>
    <property type="match status" value="1"/>
</dbReference>
<dbReference type="InterPro" id="IPR011010">
    <property type="entry name" value="DNA_brk_join_enz"/>
</dbReference>
<dbReference type="GO" id="GO:0006310">
    <property type="term" value="P:DNA recombination"/>
    <property type="evidence" value="ECO:0007669"/>
    <property type="project" value="UniProtKB-KW"/>
</dbReference>
<evidence type="ECO:0000256" key="4">
    <source>
        <dbReference type="ARBA" id="ARBA00023172"/>
    </source>
</evidence>
<sequence>MVIVNDKQLKNLIVEKRTYIKDAYTKNLYIEAKDSLKGTIIFFYFRYRLNKKIQSIKIGKYPTTTLSSAREKANVFNNMLAQKIDPKEQIQDKGVKNSKTVKEIFHEWSQVFYKNNTSYNLSKRLETHIISKYEDKHINELAKNDILLILDKLYVEGKLETIKRVFLGLKKMLMYAINKEYIENSNILTLDMKALYGSPKKQNLRAITKEERFKELLLAIENYNGNIFTKVALQISPYLFLRSANIRNLEWSEIDFKNLKIIIPPNKMKGGEDFIIPLNKSVIKLFEFIKPFSFHNSKYVFPSDISKSKTMSENTLNQAIKRLGFGDEMVFHGFRTTASTLLYEFKNLHGQDSEVIELCLDHRERNNVKATYNRSLRLNDRRLLMQWWSDYIDKLKGII</sequence>
<dbReference type="PROSITE" id="PS51898">
    <property type="entry name" value="TYR_RECOMBINASE"/>
    <property type="match status" value="1"/>
</dbReference>
<keyword evidence="4" id="KW-0233">DNA recombination</keyword>
<evidence type="ECO:0000259" key="5">
    <source>
        <dbReference type="PROSITE" id="PS51898"/>
    </source>
</evidence>
<dbReference type="EMBL" id="LR134359">
    <property type="protein sequence ID" value="VEG60139.1"/>
    <property type="molecule type" value="Genomic_DNA"/>
</dbReference>
<reference evidence="6 7" key="1">
    <citation type="submission" date="2018-12" db="EMBL/GenBank/DDBJ databases">
        <authorList>
            <consortium name="Pathogen Informatics"/>
        </authorList>
    </citation>
    <scope>NUCLEOTIDE SEQUENCE [LARGE SCALE GENOMIC DNA]</scope>
    <source>
        <strain evidence="6 7">NCTC11951</strain>
    </source>
</reference>
<protein>
    <submittedName>
        <fullName evidence="6">30S ribosomal protein S15</fullName>
    </submittedName>
</protein>
<proteinExistence type="inferred from homology"/>
<dbReference type="PANTHER" id="PTHR30629">
    <property type="entry name" value="PROPHAGE INTEGRASE"/>
    <property type="match status" value="1"/>
</dbReference>
<dbReference type="AlphaFoldDB" id="A0A3S5EK97"/>
<dbReference type="InterPro" id="IPR002104">
    <property type="entry name" value="Integrase_catalytic"/>
</dbReference>
<dbReference type="InterPro" id="IPR010998">
    <property type="entry name" value="Integrase_recombinase_N"/>
</dbReference>
<keyword evidence="3" id="KW-0238">DNA-binding</keyword>
<dbReference type="GO" id="GO:0005840">
    <property type="term" value="C:ribosome"/>
    <property type="evidence" value="ECO:0007669"/>
    <property type="project" value="UniProtKB-KW"/>
</dbReference>
<dbReference type="Gene3D" id="3.30.160.390">
    <property type="entry name" value="Integrase, DNA-binding domain"/>
    <property type="match status" value="1"/>
</dbReference>